<protein>
    <submittedName>
        <fullName evidence="2">Uncharacterized protein</fullName>
    </submittedName>
</protein>
<dbReference type="AlphaFoldDB" id="A0A1E3HDW4"/>
<organism evidence="2 3">
    <name type="scientific">Cryptococcus amylolentus CBS 6039</name>
    <dbReference type="NCBI Taxonomy" id="1295533"/>
    <lineage>
        <taxon>Eukaryota</taxon>
        <taxon>Fungi</taxon>
        <taxon>Dikarya</taxon>
        <taxon>Basidiomycota</taxon>
        <taxon>Agaricomycotina</taxon>
        <taxon>Tremellomycetes</taxon>
        <taxon>Tremellales</taxon>
        <taxon>Cryptococcaceae</taxon>
        <taxon>Cryptococcus</taxon>
    </lineage>
</organism>
<dbReference type="Proteomes" id="UP000094065">
    <property type="component" value="Unassembled WGS sequence"/>
</dbReference>
<dbReference type="RefSeq" id="XP_018990116.1">
    <property type="nucleotide sequence ID" value="XM_019141309.1"/>
</dbReference>
<evidence type="ECO:0000313" key="2">
    <source>
        <dbReference type="EMBL" id="ODN74335.1"/>
    </source>
</evidence>
<gene>
    <name evidence="2" type="ORF">L202_06751</name>
</gene>
<feature type="compositionally biased region" description="Pro residues" evidence="1">
    <location>
        <begin position="1"/>
        <end position="17"/>
    </location>
</feature>
<dbReference type="GeneID" id="30158060"/>
<evidence type="ECO:0000256" key="1">
    <source>
        <dbReference type="SAM" id="MobiDB-lite"/>
    </source>
</evidence>
<feature type="region of interest" description="Disordered" evidence="1">
    <location>
        <begin position="56"/>
        <end position="85"/>
    </location>
</feature>
<keyword evidence="3" id="KW-1185">Reference proteome</keyword>
<dbReference type="EMBL" id="AWGJ01000011">
    <property type="protein sequence ID" value="ODN74335.1"/>
    <property type="molecule type" value="Genomic_DNA"/>
</dbReference>
<accession>A0A1E3HDW4</accession>
<feature type="region of interest" description="Disordered" evidence="1">
    <location>
        <begin position="1"/>
        <end position="41"/>
    </location>
</feature>
<comment type="caution">
    <text evidence="2">The sequence shown here is derived from an EMBL/GenBank/DDBJ whole genome shotgun (WGS) entry which is preliminary data.</text>
</comment>
<proteinExistence type="predicted"/>
<feature type="compositionally biased region" description="Low complexity" evidence="1">
    <location>
        <begin position="56"/>
        <end position="74"/>
    </location>
</feature>
<name>A0A1E3HDW4_9TREE</name>
<feature type="compositionally biased region" description="Basic and acidic residues" evidence="1">
    <location>
        <begin position="75"/>
        <end position="85"/>
    </location>
</feature>
<evidence type="ECO:0000313" key="3">
    <source>
        <dbReference type="Proteomes" id="UP000094065"/>
    </source>
</evidence>
<reference evidence="2 3" key="1">
    <citation type="submission" date="2016-06" db="EMBL/GenBank/DDBJ databases">
        <title>Evolution of pathogenesis and genome organization in the Tremellales.</title>
        <authorList>
            <person name="Cuomo C."/>
            <person name="Litvintseva A."/>
            <person name="Heitman J."/>
            <person name="Chen Y."/>
            <person name="Sun S."/>
            <person name="Springer D."/>
            <person name="Dromer F."/>
            <person name="Young S."/>
            <person name="Zeng Q."/>
            <person name="Chapman S."/>
            <person name="Gujja S."/>
            <person name="Saif S."/>
            <person name="Birren B."/>
        </authorList>
    </citation>
    <scope>NUCLEOTIDE SEQUENCE [LARGE SCALE GENOMIC DNA]</scope>
    <source>
        <strain evidence="2 3">CBS 6039</strain>
    </source>
</reference>
<sequence>MPGTMPPPPPHLLPPDLPTGIATFSPSPSPTPSPIPSAADQRMIAIARQVYREMYAPASSSSASQSPSYPQPSAGERERESHEDMRMREVARMVFDAERERARVEGEYYRGAGREEGQGAGVGSGDLGFEPIGVGAGPSGVGGAFGEVMRDEEQIDLLLTTAARWAMHELVGKEYKCTRDPRWSVKSPMKEWPAAHPDGYLYTCLPGGGRKKVWRPDFSSKAAATSQKFLQASLSLAWSTLLRLDGPSSITTPDGTGILTEADKDDLSKKIGQYFKNIQRVIHQNSTEELQVKTREMNEGKKLKSRAGKRFAQVSRGVDFDSSILGRCQESDLLRHIFLDVFKQNNAFLPFLYDIPKEERDICAVWRDIWFGLSGQELQEGEEVWIVEDPEWWSNWLTTAYWTYYYEANPSGTRFFRLPESMRKRRIHSTDDLPPLSCGITRRMVDSIAMASPANRVWAAEVPPDPPVPEERRTLQSLEKAVGSKTGMGWSVSLHVASLGELEEGEGERLIALRRDDPEAYRKEIGERVKLMDEVYRRS</sequence>